<sequence>RVRVKLSQREVDTFDAALRIYSKKARVDEYNYEHLIRLKHPAIKVMAKNIGNGADKATSEQAGNLAGQFPVCIGARLMLTQNIWQPAGLVNGARGTVYDIGWASGADAHCDPPCVIMMVMDKYAGPSYLTTDDGREVVPILPVKRDFFLGTSACTRKQFPLMVSYAITVHKSQSITVDKMVTDLSERDFQTGLSYVAVSRVKTLDGLMIDTPFERASLHYEKLPDGVLMKVRDQDRRKKQQLDQPLFQSLFSL</sequence>
<dbReference type="EMBL" id="MQTW01002381">
    <property type="protein sequence ID" value="RYC77366.1"/>
    <property type="molecule type" value="Genomic_DNA"/>
</dbReference>
<accession>A0A4V1RX99</accession>
<feature type="non-terminal residue" evidence="1">
    <location>
        <position position="1"/>
    </location>
</feature>
<evidence type="ECO:0000313" key="2">
    <source>
        <dbReference type="Proteomes" id="UP000290540"/>
    </source>
</evidence>
<reference evidence="1 2" key="1">
    <citation type="submission" date="2016-12" db="EMBL/GenBank/DDBJ databases">
        <title>Draft genome sequence of Fusarium oxysporum causing rot on Narcissus.</title>
        <authorList>
            <person name="Armitage A.D."/>
            <person name="Taylor A."/>
            <person name="Clarkson J.P."/>
            <person name="Harrison R.J."/>
            <person name="Jackson A.C."/>
        </authorList>
    </citation>
    <scope>NUCLEOTIDE SEQUENCE [LARGE SCALE GENOMIC DNA]</scope>
    <source>
        <strain evidence="1 2">N139</strain>
    </source>
</reference>
<protein>
    <recommendedName>
        <fullName evidence="3">ATP-dependent DNA helicase PIF1</fullName>
    </recommendedName>
</protein>
<dbReference type="InterPro" id="IPR027417">
    <property type="entry name" value="P-loop_NTPase"/>
</dbReference>
<dbReference type="CDD" id="cd18809">
    <property type="entry name" value="SF1_C_RecD"/>
    <property type="match status" value="1"/>
</dbReference>
<dbReference type="AlphaFoldDB" id="A0A4V1RX99"/>
<comment type="caution">
    <text evidence="1">The sequence shown here is derived from an EMBL/GenBank/DDBJ whole genome shotgun (WGS) entry which is preliminary data.</text>
</comment>
<dbReference type="PANTHER" id="PTHR47642">
    <property type="entry name" value="ATP-DEPENDENT DNA HELICASE"/>
    <property type="match status" value="1"/>
</dbReference>
<evidence type="ECO:0000313" key="1">
    <source>
        <dbReference type="EMBL" id="RYC77366.1"/>
    </source>
</evidence>
<dbReference type="InterPro" id="IPR051055">
    <property type="entry name" value="PIF1_helicase"/>
</dbReference>
<proteinExistence type="predicted"/>
<dbReference type="SUPFAM" id="SSF52540">
    <property type="entry name" value="P-loop containing nucleoside triphosphate hydrolases"/>
    <property type="match status" value="1"/>
</dbReference>
<gene>
    <name evidence="1" type="ORF">BFJ63_vAg19760</name>
</gene>
<dbReference type="Gene3D" id="3.40.50.300">
    <property type="entry name" value="P-loop containing nucleotide triphosphate hydrolases"/>
    <property type="match status" value="1"/>
</dbReference>
<organism evidence="1 2">
    <name type="scientific">Fusarium oxysporum f. sp. narcissi</name>
    <dbReference type="NCBI Taxonomy" id="451672"/>
    <lineage>
        <taxon>Eukaryota</taxon>
        <taxon>Fungi</taxon>
        <taxon>Dikarya</taxon>
        <taxon>Ascomycota</taxon>
        <taxon>Pezizomycotina</taxon>
        <taxon>Sordariomycetes</taxon>
        <taxon>Hypocreomycetidae</taxon>
        <taxon>Hypocreales</taxon>
        <taxon>Nectriaceae</taxon>
        <taxon>Fusarium</taxon>
        <taxon>Fusarium oxysporum species complex</taxon>
    </lineage>
</organism>
<dbReference type="Proteomes" id="UP000290540">
    <property type="component" value="Unassembled WGS sequence"/>
</dbReference>
<evidence type="ECO:0008006" key="3">
    <source>
        <dbReference type="Google" id="ProtNLM"/>
    </source>
</evidence>
<name>A0A4V1RX99_FUSOX</name>